<keyword evidence="4" id="KW-1185">Reference proteome</keyword>
<dbReference type="Gene3D" id="1.25.40.10">
    <property type="entry name" value="Tetratricopeptide repeat domain"/>
    <property type="match status" value="2"/>
</dbReference>
<dbReference type="SMART" id="SM00028">
    <property type="entry name" value="TPR"/>
    <property type="match status" value="4"/>
</dbReference>
<feature type="repeat" description="TPR" evidence="1">
    <location>
        <begin position="219"/>
        <end position="252"/>
    </location>
</feature>
<dbReference type="InterPro" id="IPR052945">
    <property type="entry name" value="Mitotic_Regulator"/>
</dbReference>
<name>A0A397UHG8_9GLOM</name>
<organism evidence="3 4">
    <name type="scientific">Gigaspora rosea</name>
    <dbReference type="NCBI Taxonomy" id="44941"/>
    <lineage>
        <taxon>Eukaryota</taxon>
        <taxon>Fungi</taxon>
        <taxon>Fungi incertae sedis</taxon>
        <taxon>Mucoromycota</taxon>
        <taxon>Glomeromycotina</taxon>
        <taxon>Glomeromycetes</taxon>
        <taxon>Diversisporales</taxon>
        <taxon>Gigasporaceae</taxon>
        <taxon>Gigaspora</taxon>
    </lineage>
</organism>
<dbReference type="SUPFAM" id="SSF49899">
    <property type="entry name" value="Concanavalin A-like lectins/glucanases"/>
    <property type="match status" value="2"/>
</dbReference>
<dbReference type="AlphaFoldDB" id="A0A397UHG8"/>
<dbReference type="EMBL" id="QKWP01001334">
    <property type="protein sequence ID" value="RIB09735.1"/>
    <property type="molecule type" value="Genomic_DNA"/>
</dbReference>
<accession>A0A397UHG8</accession>
<dbReference type="PROSITE" id="PS50005">
    <property type="entry name" value="TPR"/>
    <property type="match status" value="2"/>
</dbReference>
<dbReference type="InterPro" id="IPR001870">
    <property type="entry name" value="B30.2/SPRY"/>
</dbReference>
<protein>
    <recommendedName>
        <fullName evidence="2">B30.2/SPRY domain-containing protein</fullName>
    </recommendedName>
</protein>
<keyword evidence="1" id="KW-0802">TPR repeat</keyword>
<dbReference type="PANTHER" id="PTHR43628:SF1">
    <property type="entry name" value="CHITIN SYNTHASE REGULATORY FACTOR 2-RELATED"/>
    <property type="match status" value="1"/>
</dbReference>
<dbReference type="SMART" id="SM00449">
    <property type="entry name" value="SPRY"/>
    <property type="match status" value="2"/>
</dbReference>
<gene>
    <name evidence="3" type="ORF">C2G38_247696</name>
</gene>
<evidence type="ECO:0000256" key="1">
    <source>
        <dbReference type="PROSITE-ProRule" id="PRU00339"/>
    </source>
</evidence>
<dbReference type="InterPro" id="IPR043136">
    <property type="entry name" value="B30.2/SPRY_sf"/>
</dbReference>
<feature type="domain" description="B30.2/SPRY" evidence="2">
    <location>
        <begin position="1"/>
        <end position="176"/>
    </location>
</feature>
<dbReference type="Pfam" id="PF00622">
    <property type="entry name" value="SPRY"/>
    <property type="match status" value="2"/>
</dbReference>
<dbReference type="InterPro" id="IPR013320">
    <property type="entry name" value="ConA-like_dom_sf"/>
</dbReference>
<evidence type="ECO:0000259" key="2">
    <source>
        <dbReference type="PROSITE" id="PS50188"/>
    </source>
</evidence>
<comment type="caution">
    <text evidence="3">The sequence shown here is derived from an EMBL/GenBank/DDBJ whole genome shotgun (WGS) entry which is preliminary data.</text>
</comment>
<dbReference type="OrthoDB" id="25503at2759"/>
<proteinExistence type="predicted"/>
<reference evidence="3 4" key="1">
    <citation type="submission" date="2018-06" db="EMBL/GenBank/DDBJ databases">
        <title>Comparative genomics reveals the genomic features of Rhizophagus irregularis, R. cerebriforme, R. diaphanum and Gigaspora rosea, and their symbiotic lifestyle signature.</title>
        <authorList>
            <person name="Morin E."/>
            <person name="San Clemente H."/>
            <person name="Chen E.C.H."/>
            <person name="De La Providencia I."/>
            <person name="Hainaut M."/>
            <person name="Kuo A."/>
            <person name="Kohler A."/>
            <person name="Murat C."/>
            <person name="Tang N."/>
            <person name="Roy S."/>
            <person name="Loubradou J."/>
            <person name="Henrissat B."/>
            <person name="Grigoriev I.V."/>
            <person name="Corradi N."/>
            <person name="Roux C."/>
            <person name="Martin F.M."/>
        </authorList>
    </citation>
    <scope>NUCLEOTIDE SEQUENCE [LARGE SCALE GENOMIC DNA]</scope>
    <source>
        <strain evidence="3 4">DAOM 194757</strain>
    </source>
</reference>
<dbReference type="SMART" id="SM00671">
    <property type="entry name" value="SEL1"/>
    <property type="match status" value="6"/>
</dbReference>
<dbReference type="InterPro" id="IPR019734">
    <property type="entry name" value="TPR_rpt"/>
</dbReference>
<dbReference type="Proteomes" id="UP000266673">
    <property type="component" value="Unassembled WGS sequence"/>
</dbReference>
<dbReference type="InterPro" id="IPR006597">
    <property type="entry name" value="Sel1-like"/>
</dbReference>
<dbReference type="InterPro" id="IPR003877">
    <property type="entry name" value="SPRY_dom"/>
</dbReference>
<feature type="domain" description="B30.2/SPRY" evidence="2">
    <location>
        <begin position="321"/>
        <end position="510"/>
    </location>
</feature>
<dbReference type="Gene3D" id="2.60.120.920">
    <property type="match status" value="2"/>
</dbReference>
<evidence type="ECO:0000313" key="3">
    <source>
        <dbReference type="EMBL" id="RIB09735.1"/>
    </source>
</evidence>
<feature type="repeat" description="TPR" evidence="1">
    <location>
        <begin position="553"/>
        <end position="586"/>
    </location>
</feature>
<dbReference type="SUPFAM" id="SSF81901">
    <property type="entry name" value="HCP-like"/>
    <property type="match status" value="2"/>
</dbReference>
<dbReference type="SUPFAM" id="SSF48452">
    <property type="entry name" value="TPR-like"/>
    <property type="match status" value="2"/>
</dbReference>
<dbReference type="PANTHER" id="PTHR43628">
    <property type="entry name" value="ACTIVATOR OF C KINASE PROTEIN 1-RELATED"/>
    <property type="match status" value="1"/>
</dbReference>
<dbReference type="STRING" id="44941.A0A397UHG8"/>
<dbReference type="PROSITE" id="PS50188">
    <property type="entry name" value="B302_SPRY"/>
    <property type="match status" value="2"/>
</dbReference>
<dbReference type="Pfam" id="PF08238">
    <property type="entry name" value="Sel1"/>
    <property type="match status" value="7"/>
</dbReference>
<dbReference type="InterPro" id="IPR011990">
    <property type="entry name" value="TPR-like_helical_dom_sf"/>
</dbReference>
<evidence type="ECO:0000313" key="4">
    <source>
        <dbReference type="Proteomes" id="UP000266673"/>
    </source>
</evidence>
<sequence length="774" mass="89020">MGHTEGINSLGYCYQYGIGVEKDENKAFIYYQKLDNFNGMRQIGCYSHPISPQCKLFYFEVNIIDEGKNKAIGIGFWEKMVKLNKMPGWSNRSWGYHGDNGKFFCCSKSGQPYGSLFSTGDTIGCCLNFKNNTVFYTKNGINLGIAFRDLKDILYPCVGSWSQDASIELNFGHKKFKYTAINGDDIDDKSLEKNWTEALNMCDNVNDLVNSLKIEQDTAYAFKCRGKFNFIIGKYDDALIDLTKVLDTEPNSKFALRYRGETYYLMGTYKESCKDVNKLLKIEANDEWASKMFIEISKNPFADETYELGYFYFHGINVEKDEYKAFTYFEKSAKMGHTEGINSLGYCYQYGIGVEKDENKAFIYYQKLDHFNGMRQVGCYYHPIPPQCKLFYFEVDIIDEGKNKAIGIGFWEKMINLDKMPGWDNRSWGYHGDNGNFFCCSKSGHPYGSLFSTGDTIGCYLNFNNNTVFYTKNGINLGIAFQDLKDIMYPCVGSWSQDASIGLNFGHRKFKYTAITCDDIDDELLENNWTKALNMCDNASDLANLLKIEQNTAYAFKCRGKFNFIIGKYDEALIDLTKLLDIEPNSKFALRYRGETYYLMGRYKESCKDVNKLLKIEANDEWASKIFIEISKNPFADETYELGYFYLHGINIEKDEYKAFTYFEKSAKMGHTEGINSLGYCYEYGIGVEKNENKAFINYQKSADMNNPNGMYQVGYCYNLGIGVEVNKYKAFEHYLKSAEAGSSLGIRKTAICYCYGIGVEKNNDKFRKWFVNE</sequence>